<name>A0ABW5IT94_9FLAO</name>
<dbReference type="EMBL" id="JBHULT010000005">
    <property type="protein sequence ID" value="MFD2516654.1"/>
    <property type="molecule type" value="Genomic_DNA"/>
</dbReference>
<reference evidence="4" key="1">
    <citation type="journal article" date="2019" name="Int. J. Syst. Evol. Microbiol.">
        <title>The Global Catalogue of Microorganisms (GCM) 10K type strain sequencing project: providing services to taxonomists for standard genome sequencing and annotation.</title>
        <authorList>
            <consortium name="The Broad Institute Genomics Platform"/>
            <consortium name="The Broad Institute Genome Sequencing Center for Infectious Disease"/>
            <person name="Wu L."/>
            <person name="Ma J."/>
        </authorList>
    </citation>
    <scope>NUCLEOTIDE SEQUENCE [LARGE SCALE GENOMIC DNA]</scope>
    <source>
        <strain evidence="4">KCTC 42585</strain>
    </source>
</reference>
<keyword evidence="1" id="KW-0732">Signal</keyword>
<dbReference type="SUPFAM" id="SSF52833">
    <property type="entry name" value="Thioredoxin-like"/>
    <property type="match status" value="1"/>
</dbReference>
<dbReference type="PANTHER" id="PTHR42852">
    <property type="entry name" value="THIOL:DISULFIDE INTERCHANGE PROTEIN DSBE"/>
    <property type="match status" value="1"/>
</dbReference>
<gene>
    <name evidence="3" type="ORF">ACFSTG_01980</name>
</gene>
<dbReference type="InterPro" id="IPR000866">
    <property type="entry name" value="AhpC/TSA"/>
</dbReference>
<proteinExistence type="predicted"/>
<feature type="chain" id="PRO_5045812115" evidence="1">
    <location>
        <begin position="20"/>
        <end position="645"/>
    </location>
</feature>
<dbReference type="PANTHER" id="PTHR42852:SF17">
    <property type="entry name" value="THIOREDOXIN-LIKE PROTEIN HI_1115"/>
    <property type="match status" value="1"/>
</dbReference>
<dbReference type="PROSITE" id="PS51257">
    <property type="entry name" value="PROKAR_LIPOPROTEIN"/>
    <property type="match status" value="1"/>
</dbReference>
<dbReference type="InterPro" id="IPR050553">
    <property type="entry name" value="Thioredoxin_ResA/DsbE_sf"/>
</dbReference>
<dbReference type="CDD" id="cd02966">
    <property type="entry name" value="TlpA_like_family"/>
    <property type="match status" value="1"/>
</dbReference>
<evidence type="ECO:0000259" key="2">
    <source>
        <dbReference type="PROSITE" id="PS51352"/>
    </source>
</evidence>
<dbReference type="InterPro" id="IPR013766">
    <property type="entry name" value="Thioredoxin_domain"/>
</dbReference>
<dbReference type="Pfam" id="PF00578">
    <property type="entry name" value="AhpC-TSA"/>
    <property type="match status" value="1"/>
</dbReference>
<organism evidence="3 4">
    <name type="scientific">Salinimicrobium flavum</name>
    <dbReference type="NCBI Taxonomy" id="1737065"/>
    <lineage>
        <taxon>Bacteria</taxon>
        <taxon>Pseudomonadati</taxon>
        <taxon>Bacteroidota</taxon>
        <taxon>Flavobacteriia</taxon>
        <taxon>Flavobacteriales</taxon>
        <taxon>Flavobacteriaceae</taxon>
        <taxon>Salinimicrobium</taxon>
    </lineage>
</organism>
<feature type="signal peptide" evidence="1">
    <location>
        <begin position="1"/>
        <end position="19"/>
    </location>
</feature>
<evidence type="ECO:0000256" key="1">
    <source>
        <dbReference type="SAM" id="SignalP"/>
    </source>
</evidence>
<protein>
    <submittedName>
        <fullName evidence="3">Redoxin domain-containing protein</fullName>
    </submittedName>
</protein>
<dbReference type="InterPro" id="IPR036249">
    <property type="entry name" value="Thioredoxin-like_sf"/>
</dbReference>
<comment type="caution">
    <text evidence="3">The sequence shown here is derived from an EMBL/GenBank/DDBJ whole genome shotgun (WGS) entry which is preliminary data.</text>
</comment>
<evidence type="ECO:0000313" key="4">
    <source>
        <dbReference type="Proteomes" id="UP001597468"/>
    </source>
</evidence>
<accession>A0ABW5IT94</accession>
<dbReference type="Gene3D" id="3.40.30.10">
    <property type="entry name" value="Glutaredoxin"/>
    <property type="match status" value="1"/>
</dbReference>
<keyword evidence="4" id="KW-1185">Reference proteome</keyword>
<feature type="domain" description="Thioredoxin" evidence="2">
    <location>
        <begin position="482"/>
        <end position="632"/>
    </location>
</feature>
<dbReference type="PROSITE" id="PS51352">
    <property type="entry name" value="THIOREDOXIN_2"/>
    <property type="match status" value="1"/>
</dbReference>
<dbReference type="Proteomes" id="UP001597468">
    <property type="component" value="Unassembled WGS sequence"/>
</dbReference>
<evidence type="ECO:0000313" key="3">
    <source>
        <dbReference type="EMBL" id="MFD2516654.1"/>
    </source>
</evidence>
<sequence>MKIKSIILFVLLTALILSCKDDKNMEDPGTNLGALHISKQKPQPGDQLDLTYTGDASNLADSAEVVAFYHYFVGPDAYPEDIEFTDSSGVWKASIVLPDSATTVAINISQNWKIDNNNKKGFILPLYDSKGELLAGSKASQGHFYNSYGSRYEVKNDSAFALLEEDLEENPELNKDWDVVYARMLYAKDKEKAKAYIEQRIKERGGKENPEKEDLMTVHKLYELLKEKESVDSLEQIIAQKFPKSLLVKQKYLQDLQKAKNVAEKEEIFEEFNKKFGPEETGFEKNYMLESLLRVHAKEGNWEKFDQYSELMTNKDKQASLYNSTAWNMAEKDQNLKKAAELSRSSLELLKQGEKPDYYTKNQFENSQEYSERMYQDTYAYILMKQGNIGEAIEYQEKAIGEGLYSEMNERYVQLLIKGGQTEKALNKAAEYIRENTATAATKEVFKEAYLKTKGSEKGLQEKLAELEKAGKEKAIADIKKEMLNEKAPAFTLKDLEGNEVSLASLKGKTVVLDFWATWCGPCINSFPGMEKAVEKYQDDPKVAFLFIDTFENAATREKDVADFISENDYPFHVLFDQALDDFNTFKTARDYDISGIPTKVIIGPEGKMRFKKVGYSGNNEEMVQELDIMIGLLNKKASEKESNT</sequence>
<dbReference type="RefSeq" id="WP_380747940.1">
    <property type="nucleotide sequence ID" value="NZ_JBHULT010000005.1"/>
</dbReference>